<dbReference type="RefSeq" id="WP_044218879.1">
    <property type="nucleotide sequence ID" value="NZ_JRYR02000001.1"/>
</dbReference>
<comment type="caution">
    <text evidence="15">The sequence shown here is derived from an EMBL/GenBank/DDBJ whole genome shotgun (WGS) entry which is preliminary data.</text>
</comment>
<evidence type="ECO:0000256" key="1">
    <source>
        <dbReference type="ARBA" id="ARBA00004141"/>
    </source>
</evidence>
<comment type="cofactor">
    <cofactor evidence="11">
        <name>Cu cation</name>
        <dbReference type="ChEBI" id="CHEBI:23378"/>
    </cofactor>
    <text evidence="11">Binds a copper A center.</text>
</comment>
<evidence type="ECO:0000256" key="9">
    <source>
        <dbReference type="ARBA" id="ARBA00023136"/>
    </source>
</evidence>
<keyword evidence="4 10" id="KW-0679">Respiratory chain</keyword>
<name>A0A1S1YYB4_FLAPC</name>
<dbReference type="PROSITE" id="PS50999">
    <property type="entry name" value="COX2_TM"/>
    <property type="match status" value="1"/>
</dbReference>
<dbReference type="STRING" id="915059.NH26_06295"/>
<evidence type="ECO:0000256" key="11">
    <source>
        <dbReference type="RuleBase" id="RU004024"/>
    </source>
</evidence>
<evidence type="ECO:0000313" key="16">
    <source>
        <dbReference type="Proteomes" id="UP000179797"/>
    </source>
</evidence>
<dbReference type="GO" id="GO:0005507">
    <property type="term" value="F:copper ion binding"/>
    <property type="evidence" value="ECO:0007669"/>
    <property type="project" value="InterPro"/>
</dbReference>
<dbReference type="EMBL" id="JRYR02000001">
    <property type="protein sequence ID" value="OHX65988.1"/>
    <property type="molecule type" value="Genomic_DNA"/>
</dbReference>
<dbReference type="InterPro" id="IPR008972">
    <property type="entry name" value="Cupredoxin"/>
</dbReference>
<keyword evidence="8 12" id="KW-1133">Transmembrane helix</keyword>
<keyword evidence="9 12" id="KW-0472">Membrane</keyword>
<dbReference type="AlphaFoldDB" id="A0A1S1YYB4"/>
<dbReference type="GO" id="GO:0005886">
    <property type="term" value="C:plasma membrane"/>
    <property type="evidence" value="ECO:0007669"/>
    <property type="project" value="UniProtKB-SubCell"/>
</dbReference>
<feature type="domain" description="Cytochrome oxidase subunit II transmembrane region profile" evidence="14">
    <location>
        <begin position="64"/>
        <end position="159"/>
    </location>
</feature>
<evidence type="ECO:0000256" key="3">
    <source>
        <dbReference type="ARBA" id="ARBA00022448"/>
    </source>
</evidence>
<dbReference type="PANTHER" id="PTHR22888:SF9">
    <property type="entry name" value="CYTOCHROME C OXIDASE SUBUNIT 2"/>
    <property type="match status" value="1"/>
</dbReference>
<evidence type="ECO:0000313" key="15">
    <source>
        <dbReference type="EMBL" id="OHX65988.1"/>
    </source>
</evidence>
<dbReference type="SUPFAM" id="SSF81464">
    <property type="entry name" value="Cytochrome c oxidase subunit II-like, transmembrane region"/>
    <property type="match status" value="1"/>
</dbReference>
<evidence type="ECO:0000256" key="10">
    <source>
        <dbReference type="RuleBase" id="RU000456"/>
    </source>
</evidence>
<feature type="transmembrane region" description="Helical" evidence="12">
    <location>
        <begin position="6"/>
        <end position="25"/>
    </location>
</feature>
<comment type="similarity">
    <text evidence="2 10">Belongs to the cytochrome c oxidase subunit 2 family.</text>
</comment>
<feature type="transmembrane region" description="Helical" evidence="12">
    <location>
        <begin position="46"/>
        <end position="65"/>
    </location>
</feature>
<evidence type="ECO:0000256" key="8">
    <source>
        <dbReference type="ARBA" id="ARBA00022989"/>
    </source>
</evidence>
<dbReference type="InterPro" id="IPR045187">
    <property type="entry name" value="CcO_II"/>
</dbReference>
<gene>
    <name evidence="15" type="ORF">NH26_06295</name>
</gene>
<protein>
    <recommendedName>
        <fullName evidence="11">Cytochrome c oxidase subunit 2</fullName>
        <ecNumber evidence="11">7.1.1.9</ecNumber>
    </recommendedName>
</protein>
<dbReference type="Gene3D" id="2.60.40.420">
    <property type="entry name" value="Cupredoxins - blue copper proteins"/>
    <property type="match status" value="1"/>
</dbReference>
<dbReference type="PROSITE" id="PS50857">
    <property type="entry name" value="COX2_CUA"/>
    <property type="match status" value="1"/>
</dbReference>
<keyword evidence="6" id="KW-1278">Translocase</keyword>
<dbReference type="Pfam" id="PF00116">
    <property type="entry name" value="COX2"/>
    <property type="match status" value="1"/>
</dbReference>
<sequence length="342" mass="38696">MTTALLFATGAILIIAVLALVYRIITLVGIAKGDNTKVSSSNKINAALFPVLLVVGFIGIYWSYNDASQYFLPEAASIHGKETDFLFNTTLLVVFLAFALTHILLFTFPFFFQHSEKRTADFYPDNDKLEIAWTIVPAVVMASLVFFGWRAWSDITAPASDDAVQIELMGKQFAWEIRYPGKDLKLGKYDVANIDNTNSMGVDFDDVNATDDFMAREIYFPVNKEVELKIRAIDVLHSVFLPHFRVKMDAVPGMPTRFKFTPTITTEEMRAKTNNPKFNYELACTEVCGSGHFGMRKIVKVVSQEEYDAWLQKQKTWLEKNPDYMAVWEAKKAEKNTVAQAN</sequence>
<dbReference type="SUPFAM" id="SSF49503">
    <property type="entry name" value="Cupredoxins"/>
    <property type="match status" value="1"/>
</dbReference>
<feature type="domain" description="Cytochrome oxidase subunit II copper A binding" evidence="13">
    <location>
        <begin position="161"/>
        <end position="313"/>
    </location>
</feature>
<evidence type="ECO:0000256" key="7">
    <source>
        <dbReference type="ARBA" id="ARBA00022982"/>
    </source>
</evidence>
<dbReference type="InterPro" id="IPR036257">
    <property type="entry name" value="Cyt_c_oxidase_su2_TM_sf"/>
</dbReference>
<dbReference type="EC" id="7.1.1.9" evidence="11"/>
<comment type="subcellular location">
    <subcellularLocation>
        <location evidence="10">Cell membrane</location>
        <topology evidence="10">Multi-pass membrane protein</topology>
    </subcellularLocation>
    <subcellularLocation>
        <location evidence="1">Membrane</location>
        <topology evidence="1">Multi-pass membrane protein</topology>
    </subcellularLocation>
</comment>
<dbReference type="Proteomes" id="UP000179797">
    <property type="component" value="Unassembled WGS sequence"/>
</dbReference>
<evidence type="ECO:0000259" key="14">
    <source>
        <dbReference type="PROSITE" id="PS50999"/>
    </source>
</evidence>
<comment type="function">
    <text evidence="11">Subunits I and II form the functional core of the enzyme complex. Electrons originating in cytochrome c are transferred via heme a and Cu(A) to the binuclear center formed by heme a3 and Cu(B).</text>
</comment>
<evidence type="ECO:0000259" key="13">
    <source>
        <dbReference type="PROSITE" id="PS50857"/>
    </source>
</evidence>
<evidence type="ECO:0000256" key="5">
    <source>
        <dbReference type="ARBA" id="ARBA00022692"/>
    </source>
</evidence>
<evidence type="ECO:0000256" key="4">
    <source>
        <dbReference type="ARBA" id="ARBA00022660"/>
    </source>
</evidence>
<proteinExistence type="inferred from homology"/>
<dbReference type="InterPro" id="IPR002429">
    <property type="entry name" value="CcO_II-like_C"/>
</dbReference>
<comment type="catalytic activity">
    <reaction evidence="11">
        <text>4 Fe(II)-[cytochrome c] + O2 + 8 H(+)(in) = 4 Fe(III)-[cytochrome c] + 2 H2O + 4 H(+)(out)</text>
        <dbReference type="Rhea" id="RHEA:11436"/>
        <dbReference type="Rhea" id="RHEA-COMP:10350"/>
        <dbReference type="Rhea" id="RHEA-COMP:14399"/>
        <dbReference type="ChEBI" id="CHEBI:15377"/>
        <dbReference type="ChEBI" id="CHEBI:15378"/>
        <dbReference type="ChEBI" id="CHEBI:15379"/>
        <dbReference type="ChEBI" id="CHEBI:29033"/>
        <dbReference type="ChEBI" id="CHEBI:29034"/>
        <dbReference type="EC" id="7.1.1.9"/>
    </reaction>
</comment>
<evidence type="ECO:0000256" key="6">
    <source>
        <dbReference type="ARBA" id="ARBA00022967"/>
    </source>
</evidence>
<dbReference type="OrthoDB" id="9781261at2"/>
<organism evidence="15 16">
    <name type="scientific">Flammeovirga pacifica</name>
    <dbReference type="NCBI Taxonomy" id="915059"/>
    <lineage>
        <taxon>Bacteria</taxon>
        <taxon>Pseudomonadati</taxon>
        <taxon>Bacteroidota</taxon>
        <taxon>Cytophagia</taxon>
        <taxon>Cytophagales</taxon>
        <taxon>Flammeovirgaceae</taxon>
        <taxon>Flammeovirga</taxon>
    </lineage>
</organism>
<feature type="transmembrane region" description="Helical" evidence="12">
    <location>
        <begin position="85"/>
        <end position="111"/>
    </location>
</feature>
<reference evidence="15 16" key="1">
    <citation type="journal article" date="2012" name="Int. J. Syst. Evol. Microbiol.">
        <title>Flammeovirga pacifica sp. nov., isolated from deep-sea sediment.</title>
        <authorList>
            <person name="Xu H."/>
            <person name="Fu Y."/>
            <person name="Yang N."/>
            <person name="Ding Z."/>
            <person name="Lai Q."/>
            <person name="Zeng R."/>
        </authorList>
    </citation>
    <scope>NUCLEOTIDE SEQUENCE [LARGE SCALE GENOMIC DNA]</scope>
    <source>
        <strain evidence="16">DSM 24597 / LMG 26175 / WPAGA1</strain>
    </source>
</reference>
<keyword evidence="11" id="KW-0479">Metal-binding</keyword>
<dbReference type="PRINTS" id="PR01166">
    <property type="entry name" value="CYCOXIDASEII"/>
</dbReference>
<feature type="transmembrane region" description="Helical" evidence="12">
    <location>
        <begin position="131"/>
        <end position="152"/>
    </location>
</feature>
<keyword evidence="7 10" id="KW-0249">Electron transport</keyword>
<dbReference type="InterPro" id="IPR011759">
    <property type="entry name" value="Cyt_c_oxidase_su2_TM_dom"/>
</dbReference>
<keyword evidence="16" id="KW-1185">Reference proteome</keyword>
<keyword evidence="5 10" id="KW-0812">Transmembrane</keyword>
<dbReference type="GO" id="GO:0004129">
    <property type="term" value="F:cytochrome-c oxidase activity"/>
    <property type="evidence" value="ECO:0007669"/>
    <property type="project" value="UniProtKB-EC"/>
</dbReference>
<dbReference type="PANTHER" id="PTHR22888">
    <property type="entry name" value="CYTOCHROME C OXIDASE, SUBUNIT II"/>
    <property type="match status" value="1"/>
</dbReference>
<keyword evidence="3 10" id="KW-0813">Transport</keyword>
<dbReference type="GO" id="GO:0042773">
    <property type="term" value="P:ATP synthesis coupled electron transport"/>
    <property type="evidence" value="ECO:0007669"/>
    <property type="project" value="TreeGrafter"/>
</dbReference>
<dbReference type="Pfam" id="PF02790">
    <property type="entry name" value="COX2_TM"/>
    <property type="match status" value="1"/>
</dbReference>
<evidence type="ECO:0000256" key="2">
    <source>
        <dbReference type="ARBA" id="ARBA00007866"/>
    </source>
</evidence>
<accession>A0A1S1YYB4</accession>
<evidence type="ECO:0000256" key="12">
    <source>
        <dbReference type="SAM" id="Phobius"/>
    </source>
</evidence>
<keyword evidence="11" id="KW-0186">Copper</keyword>
<dbReference type="Gene3D" id="1.10.287.90">
    <property type="match status" value="1"/>
</dbReference>